<reference evidence="1" key="1">
    <citation type="submission" date="2018-05" db="EMBL/GenBank/DDBJ databases">
        <authorList>
            <person name="Lanie J.A."/>
            <person name="Ng W.-L."/>
            <person name="Kazmierczak K.M."/>
            <person name="Andrzejewski T.M."/>
            <person name="Davidsen T.M."/>
            <person name="Wayne K.J."/>
            <person name="Tettelin H."/>
            <person name="Glass J.I."/>
            <person name="Rusch D."/>
            <person name="Podicherti R."/>
            <person name="Tsui H.-C.T."/>
            <person name="Winkler M.E."/>
        </authorList>
    </citation>
    <scope>NUCLEOTIDE SEQUENCE</scope>
</reference>
<proteinExistence type="predicted"/>
<gene>
    <name evidence="1" type="ORF">METZ01_LOCUS428801</name>
</gene>
<sequence length="48" mass="5422">MTMVGKGDRFVESCQLYLHRCFAFLLQSLADILEAPRSYGAVSLKRLS</sequence>
<evidence type="ECO:0000313" key="1">
    <source>
        <dbReference type="EMBL" id="SVD75947.1"/>
    </source>
</evidence>
<dbReference type="AlphaFoldDB" id="A0A382XXU7"/>
<organism evidence="1">
    <name type="scientific">marine metagenome</name>
    <dbReference type="NCBI Taxonomy" id="408172"/>
    <lineage>
        <taxon>unclassified sequences</taxon>
        <taxon>metagenomes</taxon>
        <taxon>ecological metagenomes</taxon>
    </lineage>
</organism>
<name>A0A382XXU7_9ZZZZ</name>
<accession>A0A382XXU7</accession>
<protein>
    <submittedName>
        <fullName evidence="1">Uncharacterized protein</fullName>
    </submittedName>
</protein>
<dbReference type="EMBL" id="UINC01171400">
    <property type="protein sequence ID" value="SVD75947.1"/>
    <property type="molecule type" value="Genomic_DNA"/>
</dbReference>